<name>A0A9P6HQY2_9AGAM</name>
<gene>
    <name evidence="2" type="ORF">BJ322DRAFT_1103511</name>
</gene>
<reference evidence="2" key="1">
    <citation type="journal article" date="2020" name="Nat. Commun.">
        <title>Large-scale genome sequencing of mycorrhizal fungi provides insights into the early evolution of symbiotic traits.</title>
        <authorList>
            <person name="Miyauchi S."/>
            <person name="Kiss E."/>
            <person name="Kuo A."/>
            <person name="Drula E."/>
            <person name="Kohler A."/>
            <person name="Sanchez-Garcia M."/>
            <person name="Morin E."/>
            <person name="Andreopoulos B."/>
            <person name="Barry K.W."/>
            <person name="Bonito G."/>
            <person name="Buee M."/>
            <person name="Carver A."/>
            <person name="Chen C."/>
            <person name="Cichocki N."/>
            <person name="Clum A."/>
            <person name="Culley D."/>
            <person name="Crous P.W."/>
            <person name="Fauchery L."/>
            <person name="Girlanda M."/>
            <person name="Hayes R.D."/>
            <person name="Keri Z."/>
            <person name="LaButti K."/>
            <person name="Lipzen A."/>
            <person name="Lombard V."/>
            <person name="Magnuson J."/>
            <person name="Maillard F."/>
            <person name="Murat C."/>
            <person name="Nolan M."/>
            <person name="Ohm R.A."/>
            <person name="Pangilinan J."/>
            <person name="Pereira M.F."/>
            <person name="Perotto S."/>
            <person name="Peter M."/>
            <person name="Pfister S."/>
            <person name="Riley R."/>
            <person name="Sitrit Y."/>
            <person name="Stielow J.B."/>
            <person name="Szollosi G."/>
            <person name="Zifcakova L."/>
            <person name="Stursova M."/>
            <person name="Spatafora J.W."/>
            <person name="Tedersoo L."/>
            <person name="Vaario L.M."/>
            <person name="Yamada A."/>
            <person name="Yan M."/>
            <person name="Wang P."/>
            <person name="Xu J."/>
            <person name="Bruns T."/>
            <person name="Baldrian P."/>
            <person name="Vilgalys R."/>
            <person name="Dunand C."/>
            <person name="Henrissat B."/>
            <person name="Grigoriev I.V."/>
            <person name="Hibbett D."/>
            <person name="Nagy L.G."/>
            <person name="Martin F.M."/>
        </authorList>
    </citation>
    <scope>NUCLEOTIDE SEQUENCE</scope>
    <source>
        <strain evidence="2">UH-Tt-Lm1</strain>
    </source>
</reference>
<proteinExistence type="predicted"/>
<accession>A0A9P6HQY2</accession>
<feature type="region of interest" description="Disordered" evidence="1">
    <location>
        <begin position="70"/>
        <end position="97"/>
    </location>
</feature>
<keyword evidence="3" id="KW-1185">Reference proteome</keyword>
<evidence type="ECO:0000256" key="1">
    <source>
        <dbReference type="SAM" id="MobiDB-lite"/>
    </source>
</evidence>
<evidence type="ECO:0000313" key="2">
    <source>
        <dbReference type="EMBL" id="KAF9793078.1"/>
    </source>
</evidence>
<dbReference type="AlphaFoldDB" id="A0A9P6HQY2"/>
<dbReference type="InterPro" id="IPR046521">
    <property type="entry name" value="DUF6698"/>
</dbReference>
<protein>
    <submittedName>
        <fullName evidence="2">Uncharacterized protein</fullName>
    </submittedName>
</protein>
<dbReference type="OrthoDB" id="2662502at2759"/>
<evidence type="ECO:0000313" key="3">
    <source>
        <dbReference type="Proteomes" id="UP000736335"/>
    </source>
</evidence>
<dbReference type="Pfam" id="PF20414">
    <property type="entry name" value="DUF6698"/>
    <property type="match status" value="1"/>
</dbReference>
<reference evidence="2" key="2">
    <citation type="submission" date="2020-11" db="EMBL/GenBank/DDBJ databases">
        <authorList>
            <consortium name="DOE Joint Genome Institute"/>
            <person name="Kuo A."/>
            <person name="Miyauchi S."/>
            <person name="Kiss E."/>
            <person name="Drula E."/>
            <person name="Kohler A."/>
            <person name="Sanchez-Garcia M."/>
            <person name="Andreopoulos B."/>
            <person name="Barry K.W."/>
            <person name="Bonito G."/>
            <person name="Buee M."/>
            <person name="Carver A."/>
            <person name="Chen C."/>
            <person name="Cichocki N."/>
            <person name="Clum A."/>
            <person name="Culley D."/>
            <person name="Crous P.W."/>
            <person name="Fauchery L."/>
            <person name="Girlanda M."/>
            <person name="Hayes R."/>
            <person name="Keri Z."/>
            <person name="Labutti K."/>
            <person name="Lipzen A."/>
            <person name="Lombard V."/>
            <person name="Magnuson J."/>
            <person name="Maillard F."/>
            <person name="Morin E."/>
            <person name="Murat C."/>
            <person name="Nolan M."/>
            <person name="Ohm R."/>
            <person name="Pangilinan J."/>
            <person name="Pereira M."/>
            <person name="Perotto S."/>
            <person name="Peter M."/>
            <person name="Riley R."/>
            <person name="Sitrit Y."/>
            <person name="Stielow B."/>
            <person name="Szollosi G."/>
            <person name="Zifcakova L."/>
            <person name="Stursova M."/>
            <person name="Spatafora J.W."/>
            <person name="Tedersoo L."/>
            <person name="Vaario L.-M."/>
            <person name="Yamada A."/>
            <person name="Yan M."/>
            <person name="Wang P."/>
            <person name="Xu J."/>
            <person name="Bruns T."/>
            <person name="Baldrian P."/>
            <person name="Vilgalys R."/>
            <person name="Henrissat B."/>
            <person name="Grigoriev I.V."/>
            <person name="Hibbett D."/>
            <person name="Nagy L.G."/>
            <person name="Martin F.M."/>
        </authorList>
    </citation>
    <scope>NUCLEOTIDE SEQUENCE</scope>
    <source>
        <strain evidence="2">UH-Tt-Lm1</strain>
    </source>
</reference>
<organism evidence="2 3">
    <name type="scientific">Thelephora terrestris</name>
    <dbReference type="NCBI Taxonomy" id="56493"/>
    <lineage>
        <taxon>Eukaryota</taxon>
        <taxon>Fungi</taxon>
        <taxon>Dikarya</taxon>
        <taxon>Basidiomycota</taxon>
        <taxon>Agaricomycotina</taxon>
        <taxon>Agaricomycetes</taxon>
        <taxon>Thelephorales</taxon>
        <taxon>Thelephoraceae</taxon>
        <taxon>Thelephora</taxon>
    </lineage>
</organism>
<dbReference type="EMBL" id="WIUZ02000001">
    <property type="protein sequence ID" value="KAF9793078.1"/>
    <property type="molecule type" value="Genomic_DNA"/>
</dbReference>
<sequence length="205" mass="23325">METLGKWGSAPSDIRNKIRGYEGAEYYYGKDFFPRCLYAEERGDINHVRRGFLRGALLIKTFKAIFTSPSSADGNSDETPEPRQKKTKTDNSEGSVPHRADVATTLDMRCRVTPRSVAYAAVQLHFALQSASQWREVYDKFNYKDFYWFIVDYLEGGSGGAEELLDWWDKQIFPHAAHSQTDTRQSAVDASMVLLMEQEELGSSQ</sequence>
<dbReference type="Proteomes" id="UP000736335">
    <property type="component" value="Unassembled WGS sequence"/>
</dbReference>
<comment type="caution">
    <text evidence="2">The sequence shown here is derived from an EMBL/GenBank/DDBJ whole genome shotgun (WGS) entry which is preliminary data.</text>
</comment>
<feature type="compositionally biased region" description="Basic and acidic residues" evidence="1">
    <location>
        <begin position="80"/>
        <end position="97"/>
    </location>
</feature>